<dbReference type="GO" id="GO:0000981">
    <property type="term" value="F:DNA-binding transcription factor activity, RNA polymerase II-specific"/>
    <property type="evidence" value="ECO:0007669"/>
    <property type="project" value="TreeGrafter"/>
</dbReference>
<feature type="domain" description="C2H2-type" evidence="15">
    <location>
        <begin position="401"/>
        <end position="428"/>
    </location>
</feature>
<evidence type="ECO:0000256" key="4">
    <source>
        <dbReference type="ARBA" id="ARBA00022737"/>
    </source>
</evidence>
<dbReference type="Gene3D" id="3.30.160.60">
    <property type="entry name" value="Classic Zinc Finger"/>
    <property type="match status" value="7"/>
</dbReference>
<feature type="compositionally biased region" description="Acidic residues" evidence="14">
    <location>
        <begin position="70"/>
        <end position="81"/>
    </location>
</feature>
<keyword evidence="8" id="KW-0238">DNA-binding</keyword>
<feature type="compositionally biased region" description="Polar residues" evidence="14">
    <location>
        <begin position="773"/>
        <end position="788"/>
    </location>
</feature>
<dbReference type="GO" id="GO:0000978">
    <property type="term" value="F:RNA polymerase II cis-regulatory region sequence-specific DNA binding"/>
    <property type="evidence" value="ECO:0007669"/>
    <property type="project" value="TreeGrafter"/>
</dbReference>
<dbReference type="PANTHER" id="PTHR45925:SF1">
    <property type="entry name" value="ZINC FINGER PROTEIN 219"/>
    <property type="match status" value="1"/>
</dbReference>
<dbReference type="InterPro" id="IPR051967">
    <property type="entry name" value="Krueppel_C2H2-ZF"/>
</dbReference>
<dbReference type="SUPFAM" id="SSF57667">
    <property type="entry name" value="beta-beta-alpha zinc fingers"/>
    <property type="match status" value="3"/>
</dbReference>
<comment type="similarity">
    <text evidence="2">Belongs to the krueppel C2H2-type zinc-finger protein family.</text>
</comment>
<feature type="region of interest" description="Disordered" evidence="14">
    <location>
        <begin position="999"/>
        <end position="1181"/>
    </location>
</feature>
<dbReference type="Proteomes" id="UP000289886">
    <property type="component" value="Unassembled WGS sequence"/>
</dbReference>
<reference evidence="16 17" key="1">
    <citation type="submission" date="2019-01" db="EMBL/GenBank/DDBJ databases">
        <title>Draft Genome and Complete Hox-Cluster Characterization of the Sterlet Sturgeon (Acipenser ruthenus).</title>
        <authorList>
            <person name="Wei Q."/>
        </authorList>
    </citation>
    <scope>NUCLEOTIDE SEQUENCE [LARGE SCALE GENOMIC DNA]</scope>
    <source>
        <strain evidence="16">WHYD16114868_AA</strain>
        <tissue evidence="16">Blood</tissue>
    </source>
</reference>
<feature type="compositionally biased region" description="Gly residues" evidence="14">
    <location>
        <begin position="641"/>
        <end position="651"/>
    </location>
</feature>
<evidence type="ECO:0000313" key="17">
    <source>
        <dbReference type="Proteomes" id="UP000289886"/>
    </source>
</evidence>
<dbReference type="Pfam" id="PF00096">
    <property type="entry name" value="zf-C2H2"/>
    <property type="match status" value="6"/>
</dbReference>
<keyword evidence="4" id="KW-0677">Repeat</keyword>
<evidence type="ECO:0000256" key="14">
    <source>
        <dbReference type="SAM" id="MobiDB-lite"/>
    </source>
</evidence>
<feature type="domain" description="C2H2-type" evidence="15">
    <location>
        <begin position="202"/>
        <end position="224"/>
    </location>
</feature>
<dbReference type="PROSITE" id="PS50157">
    <property type="entry name" value="ZINC_FINGER_C2H2_2"/>
    <property type="match status" value="8"/>
</dbReference>
<proteinExistence type="inferred from homology"/>
<comment type="caution">
    <text evidence="16">The sequence shown here is derived from an EMBL/GenBank/DDBJ whole genome shotgun (WGS) entry which is preliminary data.</text>
</comment>
<evidence type="ECO:0000256" key="13">
    <source>
        <dbReference type="PROSITE-ProRule" id="PRU00042"/>
    </source>
</evidence>
<feature type="domain" description="C2H2-type" evidence="15">
    <location>
        <begin position="716"/>
        <end position="743"/>
    </location>
</feature>
<feature type="domain" description="C2H2-type" evidence="15">
    <location>
        <begin position="294"/>
        <end position="322"/>
    </location>
</feature>
<feature type="domain" description="C2H2-type" evidence="15">
    <location>
        <begin position="575"/>
        <end position="602"/>
    </location>
</feature>
<dbReference type="AlphaFoldDB" id="A0A662YLX5"/>
<feature type="compositionally biased region" description="Polar residues" evidence="14">
    <location>
        <begin position="971"/>
        <end position="985"/>
    </location>
</feature>
<feature type="domain" description="C2H2-type" evidence="15">
    <location>
        <begin position="688"/>
        <end position="715"/>
    </location>
</feature>
<feature type="region of interest" description="Disordered" evidence="14">
    <location>
        <begin position="1"/>
        <end position="81"/>
    </location>
</feature>
<dbReference type="InterPro" id="IPR013087">
    <property type="entry name" value="Znf_C2H2_type"/>
</dbReference>
<feature type="domain" description="C2H2-type" evidence="15">
    <location>
        <begin position="174"/>
        <end position="201"/>
    </location>
</feature>
<dbReference type="GO" id="GO:0008270">
    <property type="term" value="F:zinc ion binding"/>
    <property type="evidence" value="ECO:0007669"/>
    <property type="project" value="UniProtKB-KW"/>
</dbReference>
<keyword evidence="17" id="KW-1185">Reference proteome</keyword>
<evidence type="ECO:0000313" key="16">
    <source>
        <dbReference type="EMBL" id="RXM96986.1"/>
    </source>
</evidence>
<feature type="compositionally biased region" description="Basic and acidic residues" evidence="14">
    <location>
        <begin position="1118"/>
        <end position="1134"/>
    </location>
</feature>
<feature type="compositionally biased region" description="Basic and acidic residues" evidence="14">
    <location>
        <begin position="929"/>
        <end position="942"/>
    </location>
</feature>
<keyword evidence="5 13" id="KW-0863">Zinc-finger</keyword>
<evidence type="ECO:0000256" key="12">
    <source>
        <dbReference type="ARBA" id="ARBA00067251"/>
    </source>
</evidence>
<feature type="region of interest" description="Disordered" evidence="14">
    <location>
        <begin position="226"/>
        <end position="245"/>
    </location>
</feature>
<evidence type="ECO:0000256" key="2">
    <source>
        <dbReference type="ARBA" id="ARBA00006991"/>
    </source>
</evidence>
<feature type="compositionally biased region" description="Polar residues" evidence="14">
    <location>
        <begin position="863"/>
        <end position="875"/>
    </location>
</feature>
<keyword evidence="9" id="KW-0010">Activator</keyword>
<comment type="subcellular location">
    <subcellularLocation>
        <location evidence="1">Nucleus</location>
    </subcellularLocation>
</comment>
<feature type="region of interest" description="Disordered" evidence="14">
    <location>
        <begin position="633"/>
        <end position="681"/>
    </location>
</feature>
<keyword evidence="10" id="KW-0804">Transcription</keyword>
<feature type="region of interest" description="Disordered" evidence="14">
    <location>
        <begin position="735"/>
        <end position="803"/>
    </location>
</feature>
<dbReference type="GO" id="GO:0005634">
    <property type="term" value="C:nucleus"/>
    <property type="evidence" value="ECO:0007669"/>
    <property type="project" value="UniProtKB-SubCell"/>
</dbReference>
<name>A0A662YLX5_ACIRT</name>
<protein>
    <recommendedName>
        <fullName evidence="12">Zinc finger protein 219</fullName>
    </recommendedName>
</protein>
<evidence type="ECO:0000256" key="11">
    <source>
        <dbReference type="ARBA" id="ARBA00023242"/>
    </source>
</evidence>
<evidence type="ECO:0000256" key="9">
    <source>
        <dbReference type="ARBA" id="ARBA00023159"/>
    </source>
</evidence>
<evidence type="ECO:0000256" key="3">
    <source>
        <dbReference type="ARBA" id="ARBA00022723"/>
    </source>
</evidence>
<evidence type="ECO:0000256" key="5">
    <source>
        <dbReference type="ARBA" id="ARBA00022771"/>
    </source>
</evidence>
<keyword evidence="7" id="KW-0805">Transcription regulation</keyword>
<gene>
    <name evidence="16" type="ORF">EOD39_14986</name>
</gene>
<evidence type="ECO:0000256" key="6">
    <source>
        <dbReference type="ARBA" id="ARBA00022833"/>
    </source>
</evidence>
<evidence type="ECO:0000256" key="8">
    <source>
        <dbReference type="ARBA" id="ARBA00023125"/>
    </source>
</evidence>
<evidence type="ECO:0000259" key="15">
    <source>
        <dbReference type="PROSITE" id="PS50157"/>
    </source>
</evidence>
<keyword evidence="11" id="KW-0539">Nucleus</keyword>
<accession>A0A662YLX5</accession>
<keyword evidence="6" id="KW-0862">Zinc</keyword>
<evidence type="ECO:0000256" key="1">
    <source>
        <dbReference type="ARBA" id="ARBA00004123"/>
    </source>
</evidence>
<organism evidence="16 17">
    <name type="scientific">Acipenser ruthenus</name>
    <name type="common">Sterlet sturgeon</name>
    <dbReference type="NCBI Taxonomy" id="7906"/>
    <lineage>
        <taxon>Eukaryota</taxon>
        <taxon>Metazoa</taxon>
        <taxon>Chordata</taxon>
        <taxon>Craniata</taxon>
        <taxon>Vertebrata</taxon>
        <taxon>Euteleostomi</taxon>
        <taxon>Actinopterygii</taxon>
        <taxon>Chondrostei</taxon>
        <taxon>Acipenseriformes</taxon>
        <taxon>Acipenseridae</taxon>
        <taxon>Acipenser</taxon>
    </lineage>
</organism>
<dbReference type="FunFam" id="3.30.160.60:FF:001038">
    <property type="entry name" value="Zinc finger protein 217"/>
    <property type="match status" value="1"/>
</dbReference>
<feature type="domain" description="C2H2-type" evidence="15">
    <location>
        <begin position="373"/>
        <end position="400"/>
    </location>
</feature>
<dbReference type="InterPro" id="IPR036236">
    <property type="entry name" value="Znf_C2H2_sf"/>
</dbReference>
<dbReference type="FunFam" id="3.30.160.60:FF:000075">
    <property type="entry name" value="Putative zinc finger protein 536"/>
    <property type="match status" value="2"/>
</dbReference>
<feature type="compositionally biased region" description="Low complexity" evidence="14">
    <location>
        <begin position="9"/>
        <end position="30"/>
    </location>
</feature>
<feature type="compositionally biased region" description="Basic and acidic residues" evidence="14">
    <location>
        <begin position="960"/>
        <end position="969"/>
    </location>
</feature>
<feature type="compositionally biased region" description="Acidic residues" evidence="14">
    <location>
        <begin position="1023"/>
        <end position="1045"/>
    </location>
</feature>
<evidence type="ECO:0000256" key="7">
    <source>
        <dbReference type="ARBA" id="ARBA00023015"/>
    </source>
</evidence>
<dbReference type="FunFam" id="3.30.160.60:FF:000478">
    <property type="entry name" value="Zinc finger protein 133"/>
    <property type="match status" value="1"/>
</dbReference>
<dbReference type="SMART" id="SM00355">
    <property type="entry name" value="ZnF_C2H2"/>
    <property type="match status" value="10"/>
</dbReference>
<feature type="region of interest" description="Disordered" evidence="14">
    <location>
        <begin position="919"/>
        <end position="987"/>
    </location>
</feature>
<feature type="compositionally biased region" description="Acidic residues" evidence="14">
    <location>
        <begin position="1135"/>
        <end position="1149"/>
    </location>
</feature>
<dbReference type="EMBL" id="SCEB01001313">
    <property type="protein sequence ID" value="RXM96986.1"/>
    <property type="molecule type" value="Genomic_DNA"/>
</dbReference>
<dbReference type="PROSITE" id="PS00028">
    <property type="entry name" value="ZINC_FINGER_C2H2_1"/>
    <property type="match status" value="6"/>
</dbReference>
<sequence>MEMSSDCFPALPELDALAPPKQQEALSPLSPEEPLPSPLIMQECSPEAMSPEDRETLEPFPPHPAFFLGEPDEDPSLDSPEPEEILALGLQNACPSPPGPLSLGVQEGSTVPAGILGFGIPCFSPRALEAAMSLDGDRDPSFDDELDLQQFHNGQGGVADSADSECNPRRARKYPCRVCGKRFRFNSILSLHMRIHTGEKPFVCPYCGHRAAQKGNLKIHLRIHRPDIGATGDDEPGDSGMKPSEESQILVELVERASQRGQSLTKDIETPPPIPLAVLSPPPPSPSPLTPSGFRCTSCKGKFRTAAELARHVRILHNPYKCSLCFFSAALEEDLVAHVAGEHLAGLAEPAVAETPAIASASQPPPAVVLPAFKCEVCGQAFTQSWFLKGHMRKHKDSLDHKCQVCGRGFKEPWFLKNHMKVHLNKLGLKGNAAGGGNQGKGDSGKAARGLTGEQAYGALYSGLLLAGGRGNQEREAWSKLLAPGPSVGEAGKSALLGYLNLGQPSEGGSCVERLQAAAQVAEMGGGSHAVWQLVARSLATGQQQKSSSVAGEAEKVRAYLGGLLGGESSAQPPWECPDCGKVFRTLHQIVAHARVHVRRPQNGGEGTAQRDREEWARAGLAFRPLAALKASAQGSSQAGGKLGAAGGEGEGTYPPPLSVFQGENGLRDNRPTPGPAQHERIRGAAGKDCPYCGKTFRSSHHLKVHLRVHTGERPYKCPHCDYAGTQSGSLKYHLQRHHREQRNASAEGHASARDLGTKKSTLGRADFGSRGLSVSSAANFSGKTMSPQWPPPQRTASTQPEDKQTGLADFNKVFQSLSEHKGGFQGFQDLQAFRNRAREGSQGGSKRAKLVPLPKVSRRKPQTTNKIPAATTNGRAEFEPLDLSQRPSQETPDDVTLHHCLFCPFTTSSVELMAMHLQVNHTSKSRRKERERSQEGSRTRDQQTSWAGYGLSLLAARGWKPDREREEQLDNSSTSEMDVSQGSSCVKDVGQANGMLREFPLEASPGASTVEDLDFGGLPREESEEGEEEEEEEDEFEEDFEGEEGQGSIENHGGLGKVQEGTTVDNIVQFEEEGERTEGTEGGIGELEADEEEEDPQRKKKQIDKADDHSPSVSPARIDREEVRPRPTLKYEEGLLDQDDLEDMEDLEGLPRLETQTTDHPPMMVEEAGVQDKQPGSLSS</sequence>
<keyword evidence="3" id="KW-0479">Metal-binding</keyword>
<dbReference type="FunFam" id="3.30.160.60:FF:001140">
    <property type="entry name" value="Zinc finger protein 219"/>
    <property type="match status" value="1"/>
</dbReference>
<feature type="region of interest" description="Disordered" evidence="14">
    <location>
        <begin position="837"/>
        <end position="876"/>
    </location>
</feature>
<dbReference type="PANTHER" id="PTHR45925">
    <property type="entry name" value="ZINC FINGER PROTEIN"/>
    <property type="match status" value="1"/>
</dbReference>
<evidence type="ECO:0000256" key="10">
    <source>
        <dbReference type="ARBA" id="ARBA00023163"/>
    </source>
</evidence>